<proteinExistence type="predicted"/>
<feature type="domain" description="Putative auto-transporter adhesin head GIN" evidence="2">
    <location>
        <begin position="47"/>
        <end position="226"/>
    </location>
</feature>
<dbReference type="Pfam" id="PF10988">
    <property type="entry name" value="DUF2807"/>
    <property type="match status" value="1"/>
</dbReference>
<accession>A0A6P1NS25</accession>
<dbReference type="EMBL" id="CP047897">
    <property type="protein sequence ID" value="QHL86636.1"/>
    <property type="molecule type" value="Genomic_DNA"/>
</dbReference>
<feature type="signal peptide" evidence="1">
    <location>
        <begin position="1"/>
        <end position="26"/>
    </location>
</feature>
<keyword evidence="4" id="KW-1185">Reference proteome</keyword>
<dbReference type="Gene3D" id="2.160.20.120">
    <property type="match status" value="1"/>
</dbReference>
<sequence>MNLLRFSFLSTCFCLSLAFTSCDILADGPCLQGSGEVREEVRDMASFTGVDLRIPGKVFLIEGPQRVRVEAYQDILKEVKTEVVSNTLVIRSDACLEYADEETKFYISMPHVENVELKSSGQIYVQSVPSPDKLRLTMSGSGFIDYSGNLKKLYVLHSGSGDVDLFGSTSYLESTLSGSGRLRGFAMATDSAKTTLTGSGYQQVWVNNFLEVIITGTGNVYYRGQPWFTSTYTTSSGKLIDSNK</sequence>
<protein>
    <recommendedName>
        <fullName evidence="2">Putative auto-transporter adhesin head GIN domain-containing protein</fullName>
    </recommendedName>
</protein>
<feature type="chain" id="PRO_5026996391" description="Putative auto-transporter adhesin head GIN domain-containing protein" evidence="1">
    <location>
        <begin position="27"/>
        <end position="244"/>
    </location>
</feature>
<evidence type="ECO:0000259" key="2">
    <source>
        <dbReference type="Pfam" id="PF10988"/>
    </source>
</evidence>
<dbReference type="RefSeq" id="WP_160689226.1">
    <property type="nucleotide sequence ID" value="NZ_CP047897.1"/>
</dbReference>
<name>A0A6P1NS25_9BACT</name>
<gene>
    <name evidence="3" type="ORF">GU926_03945</name>
</gene>
<reference evidence="3 4" key="1">
    <citation type="submission" date="2020-01" db="EMBL/GenBank/DDBJ databases">
        <authorList>
            <person name="Kim M."/>
        </authorList>
    </citation>
    <scope>NUCLEOTIDE SEQUENCE [LARGE SCALE GENOMIC DNA]</scope>
    <source>
        <strain evidence="3 4">BT10</strain>
    </source>
</reference>
<organism evidence="3 4">
    <name type="scientific">Nibribacter ruber</name>
    <dbReference type="NCBI Taxonomy" id="2698458"/>
    <lineage>
        <taxon>Bacteria</taxon>
        <taxon>Pseudomonadati</taxon>
        <taxon>Bacteroidota</taxon>
        <taxon>Cytophagia</taxon>
        <taxon>Cytophagales</taxon>
        <taxon>Hymenobacteraceae</taxon>
        <taxon>Nibribacter</taxon>
    </lineage>
</organism>
<evidence type="ECO:0000256" key="1">
    <source>
        <dbReference type="SAM" id="SignalP"/>
    </source>
</evidence>
<dbReference type="AlphaFoldDB" id="A0A6P1NS25"/>
<evidence type="ECO:0000313" key="4">
    <source>
        <dbReference type="Proteomes" id="UP000464214"/>
    </source>
</evidence>
<dbReference type="Proteomes" id="UP000464214">
    <property type="component" value="Chromosome"/>
</dbReference>
<dbReference type="InterPro" id="IPR021255">
    <property type="entry name" value="DUF2807"/>
</dbReference>
<keyword evidence="1" id="KW-0732">Signal</keyword>
<dbReference type="PROSITE" id="PS51257">
    <property type="entry name" value="PROKAR_LIPOPROTEIN"/>
    <property type="match status" value="1"/>
</dbReference>
<evidence type="ECO:0000313" key="3">
    <source>
        <dbReference type="EMBL" id="QHL86636.1"/>
    </source>
</evidence>
<dbReference type="KEGG" id="nib:GU926_03945"/>